<evidence type="ECO:0000313" key="2">
    <source>
        <dbReference type="EMBL" id="KFM63764.1"/>
    </source>
</evidence>
<accession>A0A087TF75</accession>
<feature type="non-terminal residue" evidence="2">
    <location>
        <position position="287"/>
    </location>
</feature>
<evidence type="ECO:0000259" key="1">
    <source>
        <dbReference type="Pfam" id="PF08473"/>
    </source>
</evidence>
<reference evidence="2 3" key="1">
    <citation type="submission" date="2013-11" db="EMBL/GenBank/DDBJ databases">
        <title>Genome sequencing of Stegodyphus mimosarum.</title>
        <authorList>
            <person name="Bechsgaard J."/>
        </authorList>
    </citation>
    <scope>NUCLEOTIDE SEQUENCE [LARGE SCALE GENOMIC DNA]</scope>
</reference>
<dbReference type="InterPro" id="IPR051173">
    <property type="entry name" value="Ca_channel_alpha-2/delta"/>
</dbReference>
<dbReference type="GO" id="GO:0005891">
    <property type="term" value="C:voltage-gated calcium channel complex"/>
    <property type="evidence" value="ECO:0007669"/>
    <property type="project" value="TreeGrafter"/>
</dbReference>
<dbReference type="InterPro" id="IPR013680">
    <property type="entry name" value="VDCC_a2/dsu"/>
</dbReference>
<dbReference type="Proteomes" id="UP000054359">
    <property type="component" value="Unassembled WGS sequence"/>
</dbReference>
<evidence type="ECO:0000313" key="3">
    <source>
        <dbReference type="Proteomes" id="UP000054359"/>
    </source>
</evidence>
<proteinExistence type="predicted"/>
<protein>
    <submittedName>
        <fullName evidence="2">Voltage-dependent calcium channel subunit alpha-2/delta-3</fullName>
    </submittedName>
</protein>
<dbReference type="STRING" id="407821.A0A087TF75"/>
<feature type="domain" description="Voltage-dependent calcium channel alpha-2/delta subunit conserved region" evidence="1">
    <location>
        <begin position="119"/>
        <end position="280"/>
    </location>
</feature>
<keyword evidence="3" id="KW-1185">Reference proteome</keyword>
<dbReference type="OrthoDB" id="6411905at2759"/>
<dbReference type="PANTHER" id="PTHR10166:SF37">
    <property type="entry name" value="STOLID, ISOFORM H"/>
    <property type="match status" value="1"/>
</dbReference>
<dbReference type="GO" id="GO:0005245">
    <property type="term" value="F:voltage-gated calcium channel activity"/>
    <property type="evidence" value="ECO:0007669"/>
    <property type="project" value="TreeGrafter"/>
</dbReference>
<dbReference type="Pfam" id="PF08473">
    <property type="entry name" value="VGCC_alpha2"/>
    <property type="match status" value="1"/>
</dbReference>
<gene>
    <name evidence="2" type="ORF">X975_03874</name>
</gene>
<sequence>MPVKIPIDDFRRVVTRVNSYYYGPINATPFSLGVSLPEPYGRYRVVGQVEVKRKGEDWLQYFRGNNWRVHPDWIYCENSQKEDNDYTTPEENIKKFLSESLSTQNFRWSTTSTRPPIFDKPICEKDLIQSLVFDAKATLVDHEKCQKESGVKNYEDKFGKMFGITHTFVATRSGFMRFNEHRQENEKYNGTDKPVFQLHTRATEEEFYKRAVDFYNINSSAFVYSVPHDAGSRKNSVVTGSRAIFLGTGKKKAPAAVVGLQFQHSIFADSFLNTTSKCMQTCTYKCK</sequence>
<dbReference type="PANTHER" id="PTHR10166">
    <property type="entry name" value="VOLTAGE-DEPENDENT CALCIUM CHANNEL SUBUNIT ALPHA-2/DELTA-RELATED"/>
    <property type="match status" value="1"/>
</dbReference>
<dbReference type="AlphaFoldDB" id="A0A087TF75"/>
<dbReference type="EMBL" id="KK114951">
    <property type="protein sequence ID" value="KFM63764.1"/>
    <property type="molecule type" value="Genomic_DNA"/>
</dbReference>
<name>A0A087TF75_STEMI</name>
<organism evidence="2 3">
    <name type="scientific">Stegodyphus mimosarum</name>
    <name type="common">African social velvet spider</name>
    <dbReference type="NCBI Taxonomy" id="407821"/>
    <lineage>
        <taxon>Eukaryota</taxon>
        <taxon>Metazoa</taxon>
        <taxon>Ecdysozoa</taxon>
        <taxon>Arthropoda</taxon>
        <taxon>Chelicerata</taxon>
        <taxon>Arachnida</taxon>
        <taxon>Araneae</taxon>
        <taxon>Araneomorphae</taxon>
        <taxon>Entelegynae</taxon>
        <taxon>Eresoidea</taxon>
        <taxon>Eresidae</taxon>
        <taxon>Stegodyphus</taxon>
    </lineage>
</organism>